<dbReference type="InterPro" id="IPR028974">
    <property type="entry name" value="TSP_type-3_rpt"/>
</dbReference>
<dbReference type="InterPro" id="IPR036737">
    <property type="entry name" value="OmpA-like_sf"/>
</dbReference>
<evidence type="ECO:0000256" key="6">
    <source>
        <dbReference type="SAM" id="SignalP"/>
    </source>
</evidence>
<dbReference type="CDD" id="cd07185">
    <property type="entry name" value="OmpA_C-like"/>
    <property type="match status" value="1"/>
</dbReference>
<dbReference type="InterPro" id="IPR006664">
    <property type="entry name" value="OMP_bac"/>
</dbReference>
<dbReference type="InterPro" id="IPR043781">
    <property type="entry name" value="DUF5723"/>
</dbReference>
<evidence type="ECO:0000256" key="1">
    <source>
        <dbReference type="ARBA" id="ARBA00004442"/>
    </source>
</evidence>
<dbReference type="SUPFAM" id="SSF103088">
    <property type="entry name" value="OmpA-like"/>
    <property type="match status" value="1"/>
</dbReference>
<feature type="signal peptide" evidence="6">
    <location>
        <begin position="1"/>
        <end position="23"/>
    </location>
</feature>
<dbReference type="GO" id="GO:0009279">
    <property type="term" value="C:cell outer membrane"/>
    <property type="evidence" value="ECO:0007669"/>
    <property type="project" value="UniProtKB-SubCell"/>
</dbReference>
<evidence type="ECO:0000256" key="4">
    <source>
        <dbReference type="ARBA" id="ARBA00023237"/>
    </source>
</evidence>
<dbReference type="PRINTS" id="PR01023">
    <property type="entry name" value="NAFLGMOTY"/>
</dbReference>
<dbReference type="EMBL" id="VLPL01000003">
    <property type="protein sequence ID" value="TSJ45841.1"/>
    <property type="molecule type" value="Genomic_DNA"/>
</dbReference>
<dbReference type="GO" id="GO:0005509">
    <property type="term" value="F:calcium ion binding"/>
    <property type="evidence" value="ECO:0007669"/>
    <property type="project" value="InterPro"/>
</dbReference>
<keyword evidence="4" id="KW-0998">Cell outer membrane</keyword>
<dbReference type="Pfam" id="PF00691">
    <property type="entry name" value="OmpA"/>
    <property type="match status" value="1"/>
</dbReference>
<evidence type="ECO:0000256" key="5">
    <source>
        <dbReference type="PROSITE-ProRule" id="PRU00473"/>
    </source>
</evidence>
<keyword evidence="9" id="KW-1185">Reference proteome</keyword>
<dbReference type="GO" id="GO:0007155">
    <property type="term" value="P:cell adhesion"/>
    <property type="evidence" value="ECO:0007669"/>
    <property type="project" value="InterPro"/>
</dbReference>
<dbReference type="PRINTS" id="PR01021">
    <property type="entry name" value="OMPADOMAIN"/>
</dbReference>
<dbReference type="Proteomes" id="UP000316008">
    <property type="component" value="Unassembled WGS sequence"/>
</dbReference>
<evidence type="ECO:0000256" key="2">
    <source>
        <dbReference type="ARBA" id="ARBA00022729"/>
    </source>
</evidence>
<dbReference type="Pfam" id="PF02412">
    <property type="entry name" value="TSP_3"/>
    <property type="match status" value="2"/>
</dbReference>
<dbReference type="PANTHER" id="PTHR30329:SF21">
    <property type="entry name" value="LIPOPROTEIN YIAD-RELATED"/>
    <property type="match status" value="1"/>
</dbReference>
<dbReference type="InterPro" id="IPR050330">
    <property type="entry name" value="Bact_OuterMem_StrucFunc"/>
</dbReference>
<comment type="subcellular location">
    <subcellularLocation>
        <location evidence="1">Cell outer membrane</location>
    </subcellularLocation>
</comment>
<organism evidence="8 9">
    <name type="scientific">Fluviicola chungangensis</name>
    <dbReference type="NCBI Taxonomy" id="2597671"/>
    <lineage>
        <taxon>Bacteria</taxon>
        <taxon>Pseudomonadati</taxon>
        <taxon>Bacteroidota</taxon>
        <taxon>Flavobacteriia</taxon>
        <taxon>Flavobacteriales</taxon>
        <taxon>Crocinitomicaceae</taxon>
        <taxon>Fluviicola</taxon>
    </lineage>
</organism>
<dbReference type="AlphaFoldDB" id="A0A556N0W9"/>
<protein>
    <submittedName>
        <fullName evidence="8">OmpA family protein</fullName>
    </submittedName>
</protein>
<name>A0A556N0W9_9FLAO</name>
<evidence type="ECO:0000259" key="7">
    <source>
        <dbReference type="PROSITE" id="PS51123"/>
    </source>
</evidence>
<dbReference type="SUPFAM" id="SSF103647">
    <property type="entry name" value="TSP type-3 repeat"/>
    <property type="match status" value="2"/>
</dbReference>
<sequence>MKKQLCKLTFLAFSCVTTMTAFSQNYLGVHSSNYAGVMGLDVQPASFVDGRFIVDINLASANVGAWQNAKYFKTDVMPKWWLKSFKKDTMWMKPDSTLYDRSIFDLYDYNKTGVKTRGVYLNYQIDILNFAFHINPKIAIGFAAKSRMITNVDDIDPKLAKLAQEGLDFATLWNLQLKDKLVTTNMMAWNEYGINYGQVVMDKGEHFLKVGGRVKLLQGVASAYAYTDELDYELLNKDTATSLKGNFKYGYSDNLDDDLKNFHAKDFFKSASKLGFGLDLGVVYEWRPKYKQYKYEMDGETDLWMRNENKYELRAGVSILDIGGMKFTKGGKSRDFSVNTTTLDLRIFDKAKSFASFDSIIDSLITNDTGWNANQGTGASYYMNTPTALNIQLDYHIWKWFYINATGNINMIGKKNPSRVKTPNQFAITPSFDYAWFGLYVPVSVNNYSGWKAGIASRLGPITVGVVDFNSLFARGKVRGTEFFLGLRLPILYTKPDDRDGDKVSDKKDECIETPGVWAFKGCPDTDGDGIKDVEDLCPETPGLLEFQGCPDRDGDKIPDKDDACPDLAGLAAFRGCPDTDEDGIIDPNDSCPTVKGLPAFNGCPDRDGDGIQDSEDACPDLPGPLANQGCPDTDNDGLFDNVDKCPTEYGSKENNGCPWPDTDGDGLYDKDDDCPTIPGVIENRGCPKIEKEEQEILNTAFENLEFASGKAVILATSFKSLDDLAALLIKKPEWKLQIAGHTDSKGDPKKNMKLSKDRAESVKKYLADKGVDVTRLKAEWYGQTKPIATNATPEGRQKNRRVEMNVIFQ</sequence>
<dbReference type="InterPro" id="IPR003367">
    <property type="entry name" value="Thrombospondin_3-like_rpt"/>
</dbReference>
<reference evidence="8 9" key="1">
    <citation type="submission" date="2019-07" db="EMBL/GenBank/DDBJ databases">
        <authorList>
            <person name="Huq M.A."/>
        </authorList>
    </citation>
    <scope>NUCLEOTIDE SEQUENCE [LARGE SCALE GENOMIC DNA]</scope>
    <source>
        <strain evidence="8 9">MAH-3</strain>
    </source>
</reference>
<gene>
    <name evidence="8" type="ORF">FO442_08835</name>
</gene>
<proteinExistence type="predicted"/>
<evidence type="ECO:0000313" key="8">
    <source>
        <dbReference type="EMBL" id="TSJ45841.1"/>
    </source>
</evidence>
<dbReference type="RefSeq" id="WP_144332796.1">
    <property type="nucleotide sequence ID" value="NZ_VLPL01000003.1"/>
</dbReference>
<dbReference type="OrthoDB" id="9805336at2"/>
<evidence type="ECO:0000256" key="3">
    <source>
        <dbReference type="ARBA" id="ARBA00023136"/>
    </source>
</evidence>
<accession>A0A556N0W9</accession>
<feature type="chain" id="PRO_5022190071" evidence="6">
    <location>
        <begin position="24"/>
        <end position="810"/>
    </location>
</feature>
<dbReference type="Pfam" id="PF18990">
    <property type="entry name" value="DUF5723"/>
    <property type="match status" value="1"/>
</dbReference>
<feature type="domain" description="OmpA-like" evidence="7">
    <location>
        <begin position="694"/>
        <end position="810"/>
    </location>
</feature>
<keyword evidence="3 5" id="KW-0472">Membrane</keyword>
<dbReference type="Gene3D" id="4.10.1080.10">
    <property type="entry name" value="TSP type-3 repeat"/>
    <property type="match status" value="2"/>
</dbReference>
<comment type="caution">
    <text evidence="8">The sequence shown here is derived from an EMBL/GenBank/DDBJ whole genome shotgun (WGS) entry which is preliminary data.</text>
</comment>
<evidence type="ECO:0000313" key="9">
    <source>
        <dbReference type="Proteomes" id="UP000316008"/>
    </source>
</evidence>
<keyword evidence="2 6" id="KW-0732">Signal</keyword>
<dbReference type="PANTHER" id="PTHR30329">
    <property type="entry name" value="STATOR ELEMENT OF FLAGELLAR MOTOR COMPLEX"/>
    <property type="match status" value="1"/>
</dbReference>
<dbReference type="InterPro" id="IPR006665">
    <property type="entry name" value="OmpA-like"/>
</dbReference>
<dbReference type="PROSITE" id="PS51123">
    <property type="entry name" value="OMPA_2"/>
    <property type="match status" value="1"/>
</dbReference>
<dbReference type="Gene3D" id="3.30.1330.60">
    <property type="entry name" value="OmpA-like domain"/>
    <property type="match status" value="1"/>
</dbReference>